<evidence type="ECO:0000256" key="8">
    <source>
        <dbReference type="ARBA" id="ARBA00023136"/>
    </source>
</evidence>
<evidence type="ECO:0000256" key="4">
    <source>
        <dbReference type="ARBA" id="ARBA00022692"/>
    </source>
</evidence>
<reference evidence="12" key="1">
    <citation type="submission" date="2016-04" db="EMBL/GenBank/DDBJ databases">
        <title>Mitochondria of beetle species.</title>
        <authorList>
            <person name="Hunter A."/>
            <person name="Moriniere J."/>
            <person name="Tang P."/>
            <person name="Linard B."/>
            <person name="Crampton-Platt A."/>
            <person name="Vogler A.P."/>
        </authorList>
    </citation>
    <scope>NUCLEOTIDE SEQUENCE</scope>
</reference>
<dbReference type="Pfam" id="PF00420">
    <property type="entry name" value="Oxidored_q2"/>
    <property type="match status" value="1"/>
</dbReference>
<keyword evidence="7" id="KW-0520">NAD</keyword>
<name>A0A343C104_9COLE</name>
<evidence type="ECO:0000256" key="10">
    <source>
        <dbReference type="ARBA" id="ARBA00049551"/>
    </source>
</evidence>
<evidence type="ECO:0000256" key="6">
    <source>
        <dbReference type="ARBA" id="ARBA00022989"/>
    </source>
</evidence>
<comment type="similarity">
    <text evidence="2">Belongs to the complex I subunit 4L family.</text>
</comment>
<feature type="transmembrane region" description="Helical" evidence="11">
    <location>
        <begin position="58"/>
        <end position="81"/>
    </location>
</feature>
<accession>A0A343C104</accession>
<evidence type="ECO:0000313" key="12">
    <source>
        <dbReference type="EMBL" id="ARH53697.1"/>
    </source>
</evidence>
<dbReference type="Gene3D" id="1.10.287.3510">
    <property type="match status" value="1"/>
</dbReference>
<evidence type="ECO:0000256" key="11">
    <source>
        <dbReference type="SAM" id="Phobius"/>
    </source>
</evidence>
<evidence type="ECO:0000256" key="9">
    <source>
        <dbReference type="ARBA" id="ARBA00031586"/>
    </source>
</evidence>
<feature type="transmembrane region" description="Helical" evidence="11">
    <location>
        <begin position="6"/>
        <end position="22"/>
    </location>
</feature>
<comment type="subcellular location">
    <subcellularLocation>
        <location evidence="1">Membrane</location>
        <topology evidence="1">Multi-pass membrane protein</topology>
    </subcellularLocation>
</comment>
<keyword evidence="12" id="KW-0496">Mitochondrion</keyword>
<gene>
    <name evidence="12" type="primary">nad4l</name>
</gene>
<evidence type="ECO:0000256" key="2">
    <source>
        <dbReference type="ARBA" id="ARBA00010519"/>
    </source>
</evidence>
<dbReference type="EMBL" id="KX087232">
    <property type="protein sequence ID" value="ARH53697.1"/>
    <property type="molecule type" value="Genomic_DNA"/>
</dbReference>
<geneLocation type="mitochondrion" evidence="12"/>
<dbReference type="AlphaFoldDB" id="A0A343C104"/>
<evidence type="ECO:0000256" key="7">
    <source>
        <dbReference type="ARBA" id="ARBA00023027"/>
    </source>
</evidence>
<organism evidence="12">
    <name type="scientific">Adrastus rachifer</name>
    <dbReference type="NCBI Taxonomy" id="869181"/>
    <lineage>
        <taxon>Eukaryota</taxon>
        <taxon>Metazoa</taxon>
        <taxon>Ecdysozoa</taxon>
        <taxon>Arthropoda</taxon>
        <taxon>Hexapoda</taxon>
        <taxon>Insecta</taxon>
        <taxon>Pterygota</taxon>
        <taxon>Neoptera</taxon>
        <taxon>Endopterygota</taxon>
        <taxon>Coleoptera</taxon>
        <taxon>Polyphaga</taxon>
        <taxon>Elateriformia</taxon>
        <taxon>Elateroidea</taxon>
        <taxon>Elateridae</taxon>
        <taxon>Elaterinae</taxon>
        <taxon>Adrastus</taxon>
    </lineage>
</organism>
<sequence>MSIFNMGFPVFMYLVGLGIFCFKCKHLLLMLLSLEFIVLSLYFGLFICMMFYEYEYYFMMIFLTMSVCEGALGLSILVAMIRSYGNDYFQSFNILW</sequence>
<keyword evidence="4 11" id="KW-0812">Transmembrane</keyword>
<keyword evidence="6 11" id="KW-1133">Transmembrane helix</keyword>
<evidence type="ECO:0000256" key="5">
    <source>
        <dbReference type="ARBA" id="ARBA00022967"/>
    </source>
</evidence>
<keyword evidence="8 11" id="KW-0472">Membrane</keyword>
<evidence type="ECO:0000256" key="1">
    <source>
        <dbReference type="ARBA" id="ARBA00004141"/>
    </source>
</evidence>
<proteinExistence type="inferred from homology"/>
<feature type="transmembrane region" description="Helical" evidence="11">
    <location>
        <begin position="29"/>
        <end position="52"/>
    </location>
</feature>
<evidence type="ECO:0000256" key="3">
    <source>
        <dbReference type="ARBA" id="ARBA00016612"/>
    </source>
</evidence>
<dbReference type="GO" id="GO:0008137">
    <property type="term" value="F:NADH dehydrogenase (ubiquinone) activity"/>
    <property type="evidence" value="ECO:0007669"/>
    <property type="project" value="UniProtKB-EC"/>
</dbReference>
<comment type="catalytic activity">
    <reaction evidence="10">
        <text>a ubiquinone + NADH + 5 H(+)(in) = a ubiquinol + NAD(+) + 4 H(+)(out)</text>
        <dbReference type="Rhea" id="RHEA:29091"/>
        <dbReference type="Rhea" id="RHEA-COMP:9565"/>
        <dbReference type="Rhea" id="RHEA-COMP:9566"/>
        <dbReference type="ChEBI" id="CHEBI:15378"/>
        <dbReference type="ChEBI" id="CHEBI:16389"/>
        <dbReference type="ChEBI" id="CHEBI:17976"/>
        <dbReference type="ChEBI" id="CHEBI:57540"/>
        <dbReference type="ChEBI" id="CHEBI:57945"/>
        <dbReference type="EC" id="7.1.1.2"/>
    </reaction>
</comment>
<dbReference type="GO" id="GO:0016020">
    <property type="term" value="C:membrane"/>
    <property type="evidence" value="ECO:0007669"/>
    <property type="project" value="UniProtKB-SubCell"/>
</dbReference>
<keyword evidence="5" id="KW-1278">Translocase</keyword>
<dbReference type="InterPro" id="IPR039428">
    <property type="entry name" value="NUOK/Mnh_C1-like"/>
</dbReference>
<protein>
    <recommendedName>
        <fullName evidence="3">NADH-ubiquinone oxidoreductase chain 4L</fullName>
    </recommendedName>
    <alternativeName>
        <fullName evidence="9">NADH dehydrogenase subunit 4L</fullName>
    </alternativeName>
</protein>